<dbReference type="InterPro" id="IPR049002">
    <property type="entry name" value="Stv"/>
</dbReference>
<feature type="domain" description="Putative adhesin Stv" evidence="1">
    <location>
        <begin position="1011"/>
        <end position="1195"/>
    </location>
</feature>
<name>A0AAP9IN31_9GAMM</name>
<accession>A0AAP9IN31</accession>
<sequence length="1263" mass="144060">MPKIISTYYQHRQSIGHHTYWNDRKQSSQQQFNTVLKKIASRPGLHTGNVHRQNTAQAMVGLLSILSSVQISGANLGSRQNRNNELVIDYPVDKKPEHFSFSLNNGSLSIPHPINLRKIDFFRELPPPSNITKRSILYSDDIPFKILKAINNFNGNYQLRNTFDILFRLSRNSPEYRYAVKETKGLFLLMKFIQMMKIFVIKNESIKNNVFNEGRDMLDALMNIASEINNPHGKTIFDKFNDKYMSEAAVIRMMDLPDSIINKISQGKRFDSELIYFSNDEKDKIIFRMKRHLLNNFLSKNSQINYRMTSFEQVNSMIDYISGEGNENKMDMIVNILLEPVSIYERIEINPISEAGKMAAISDFLNYSILNMSLYSWCVSRIKNMRDNGRKIFNYGNVENKLIHLINTKSNKVKLSDMARVYYKNNVLGKLMPTLMLPLSSAERKKMKRMDFLQPQWGFVHAGAMLLNAFSVDVKNLILADFEDVGMALDLLIRNKIVPQEYILYFELPALLYYFSLDDRQQNLSNMNEGDINKIFISYFENTSNWMESNNPYTQLNNQANGWKSRTELAIELLKNHNVNEGRLSDYLNAHEKLTVITDGNYITLPNVITLPNIDEIFNKQNNDLADASCNVDKLQLLNLFNSSFSEEDIYFIQQSSVVSVAVEFNARESIYSAALPPSARIGMQNAHALIYSMPDHTDFFQCKLNDEKRIYALAFSNKTGSYQLKRVDYNREEMLSLLDDSSVPRRDKDYKLKVYPQKMLKKEGEPIREIINNLAESHRNKIFAELYNKGYDKTFNEKMGDFLLSLIPFYSCISESIKGNEKEAIPACIIDIISFIPFFGQVTRVGAKFSLSFGKYTFLSLKYGARQATLSGMLKQTAEKMSIYAPSVAKNISPQVVRNLGVGFLRSIDPGFELLELGGKAGIHAMEKVFPRWTDKSPGMVRLTNALKKNKGKSGDIFSENNVVHSNLNGGVAIKESILQGGFIKREIGDGYYIQYYTKPMENEVGSKVLVISAHGGFITSDTIAPVVVLPSDITIKMLTPHGTYLEDPGLATVVNRKSDFTAYATFTHGKLTDVKFTPQTENKEWLDVDGYDPNNIINTQGREEGLQNYRHYRYENESDEHISNVLIDNRDLAKNGKAELTDIITVSNRISDIGDTSLKEASVQKIIDLDKSGKLVNGNGERYKTIIFSHCRNDFLKSDKAISTYKIEPLQTDTSQSKGAKISNVEVTVLSRNDATLPFTIKHYSVGRFLFKEVMPFSENQ</sequence>
<organism evidence="2 3">
    <name type="scientific">Pectobacterium parvum</name>
    <dbReference type="NCBI Taxonomy" id="2778550"/>
    <lineage>
        <taxon>Bacteria</taxon>
        <taxon>Pseudomonadati</taxon>
        <taxon>Pseudomonadota</taxon>
        <taxon>Gammaproteobacteria</taxon>
        <taxon>Enterobacterales</taxon>
        <taxon>Pectobacteriaceae</taxon>
        <taxon>Pectobacterium</taxon>
    </lineage>
</organism>
<dbReference type="RefSeq" id="WP_161547087.1">
    <property type="nucleotide sequence ID" value="NZ_CP046377.1"/>
</dbReference>
<evidence type="ECO:0000259" key="1">
    <source>
        <dbReference type="Pfam" id="PF21527"/>
    </source>
</evidence>
<dbReference type="Proteomes" id="UP000464054">
    <property type="component" value="Chromosome"/>
</dbReference>
<dbReference type="Pfam" id="PF21527">
    <property type="entry name" value="Stv"/>
    <property type="match status" value="1"/>
</dbReference>
<reference evidence="3" key="1">
    <citation type="submission" date="2019-11" db="EMBL/GenBank/DDBJ databases">
        <authorList>
            <person name="Jee S."/>
        </authorList>
    </citation>
    <scope>NUCLEOTIDE SEQUENCE [LARGE SCALE GENOMIC DNA]</scope>
    <source>
        <strain evidence="3">PZ1</strain>
    </source>
</reference>
<proteinExistence type="predicted"/>
<evidence type="ECO:0000313" key="3">
    <source>
        <dbReference type="Proteomes" id="UP000464054"/>
    </source>
</evidence>
<dbReference type="AlphaFoldDB" id="A0AAP9IN31"/>
<protein>
    <recommendedName>
        <fullName evidence="1">Putative adhesin Stv domain-containing protein</fullName>
    </recommendedName>
</protein>
<gene>
    <name evidence="2" type="ORF">GMX10_21045</name>
</gene>
<dbReference type="EMBL" id="CP046377">
    <property type="protein sequence ID" value="QHQ26238.1"/>
    <property type="molecule type" value="Genomic_DNA"/>
</dbReference>
<evidence type="ECO:0000313" key="2">
    <source>
        <dbReference type="EMBL" id="QHQ26238.1"/>
    </source>
</evidence>